<name>A0AAP0N4D5_9ROSI</name>
<gene>
    <name evidence="1" type="ORF">WN944_022472</name>
</gene>
<sequence>MATRGDNRKKLPWQKAKRVKESINRGDSFIGGRRNWASRSFTHFVKRASALIWWIAGLPARRELFTDTILIFRMPVRLMGNDRICNGKKLFAPLPLPPDLWEPTNVVEAIACWGLGYLVITNADRDNLAVK</sequence>
<organism evidence="1 2">
    <name type="scientific">Citrus x changshan-huyou</name>
    <dbReference type="NCBI Taxonomy" id="2935761"/>
    <lineage>
        <taxon>Eukaryota</taxon>
        <taxon>Viridiplantae</taxon>
        <taxon>Streptophyta</taxon>
        <taxon>Embryophyta</taxon>
        <taxon>Tracheophyta</taxon>
        <taxon>Spermatophyta</taxon>
        <taxon>Magnoliopsida</taxon>
        <taxon>eudicotyledons</taxon>
        <taxon>Gunneridae</taxon>
        <taxon>Pentapetalae</taxon>
        <taxon>rosids</taxon>
        <taxon>malvids</taxon>
        <taxon>Sapindales</taxon>
        <taxon>Rutaceae</taxon>
        <taxon>Aurantioideae</taxon>
        <taxon>Citrus</taxon>
    </lineage>
</organism>
<dbReference type="EMBL" id="JBCGBO010000001">
    <property type="protein sequence ID" value="KAK9229509.1"/>
    <property type="molecule type" value="Genomic_DNA"/>
</dbReference>
<comment type="caution">
    <text evidence="1">The sequence shown here is derived from an EMBL/GenBank/DDBJ whole genome shotgun (WGS) entry which is preliminary data.</text>
</comment>
<accession>A0AAP0N4D5</accession>
<keyword evidence="2" id="KW-1185">Reference proteome</keyword>
<dbReference type="AlphaFoldDB" id="A0AAP0N4D5"/>
<proteinExistence type="predicted"/>
<dbReference type="Proteomes" id="UP001428341">
    <property type="component" value="Unassembled WGS sequence"/>
</dbReference>
<evidence type="ECO:0000313" key="2">
    <source>
        <dbReference type="Proteomes" id="UP001428341"/>
    </source>
</evidence>
<reference evidence="1 2" key="1">
    <citation type="submission" date="2024-05" db="EMBL/GenBank/DDBJ databases">
        <title>Haplotype-resolved chromosome-level genome assembly of Huyou (Citrus changshanensis).</title>
        <authorList>
            <person name="Miao C."/>
            <person name="Chen W."/>
            <person name="Wu Y."/>
            <person name="Wang L."/>
            <person name="Zhao S."/>
            <person name="Grierson D."/>
            <person name="Xu C."/>
            <person name="Chen K."/>
        </authorList>
    </citation>
    <scope>NUCLEOTIDE SEQUENCE [LARGE SCALE GENOMIC DNA]</scope>
    <source>
        <strain evidence="1">01-14</strain>
        <tissue evidence="1">Leaf</tissue>
    </source>
</reference>
<protein>
    <submittedName>
        <fullName evidence="1">Uncharacterized protein</fullName>
    </submittedName>
</protein>
<evidence type="ECO:0000313" key="1">
    <source>
        <dbReference type="EMBL" id="KAK9229509.1"/>
    </source>
</evidence>